<dbReference type="KEGG" id="kvr:CIB50_0002321"/>
<protein>
    <submittedName>
        <fullName evidence="2">Uncharacterized protein</fullName>
    </submittedName>
</protein>
<sequence>MATRVEGLGTRRPRRPGRRTAGLVAAVAACMCMALLTTVAFNVGKRSQQEEQLSARAAATWSPGAQGMVDTTSESDIGTLRSQGWALPSLSSQNYSIADIRQTRVGGQPAVVLSLHNDRGTVTIVEQRGRVNPENPLDGVTGLPVSAEGMAASSISGSRMWLDRREWRAVVARTDAVYTVTSQTPPATMAQTVSGIVAEDRGRVSLPSAQDEGFAATVADGLRKMFG</sequence>
<reference evidence="2" key="1">
    <citation type="submission" date="2017-08" db="EMBL/GenBank/DDBJ databases">
        <authorList>
            <person name="Minaev M."/>
            <person name="Kurbakov K.A."/>
            <person name="Solodovnikova G.I."/>
            <person name="Kuznetsova O.A."/>
            <person name="Lisitsyn A.B."/>
        </authorList>
    </citation>
    <scope>NUCLEOTIDE SEQUENCE</scope>
    <source>
        <strain evidence="2">80</strain>
    </source>
</reference>
<evidence type="ECO:0000313" key="2">
    <source>
        <dbReference type="EMBL" id="QMS57574.1"/>
    </source>
</evidence>
<proteinExistence type="predicted"/>
<keyword evidence="3" id="KW-1185">Reference proteome</keyword>
<dbReference type="PROSITE" id="PS51257">
    <property type="entry name" value="PROKAR_LIPOPROTEIN"/>
    <property type="match status" value="1"/>
</dbReference>
<dbReference type="EMBL" id="CP059343">
    <property type="protein sequence ID" value="QMS57574.1"/>
    <property type="molecule type" value="Genomic_DNA"/>
</dbReference>
<feature type="transmembrane region" description="Helical" evidence="1">
    <location>
        <begin position="21"/>
        <end position="41"/>
    </location>
</feature>
<evidence type="ECO:0000313" key="3">
    <source>
        <dbReference type="Proteomes" id="UP000216825"/>
    </source>
</evidence>
<organism evidence="2 3">
    <name type="scientific">Kocuria varians</name>
    <name type="common">Micrococcus varians</name>
    <dbReference type="NCBI Taxonomy" id="1272"/>
    <lineage>
        <taxon>Bacteria</taxon>
        <taxon>Bacillati</taxon>
        <taxon>Actinomycetota</taxon>
        <taxon>Actinomycetes</taxon>
        <taxon>Micrococcales</taxon>
        <taxon>Micrococcaceae</taxon>
        <taxon>Kocuria</taxon>
    </lineage>
</organism>
<keyword evidence="1" id="KW-0472">Membrane</keyword>
<gene>
    <name evidence="2" type="ORF">CIB50_0002321</name>
</gene>
<dbReference type="AlphaFoldDB" id="A0A7D7PT84"/>
<keyword evidence="1" id="KW-1133">Transmembrane helix</keyword>
<dbReference type="RefSeq" id="WP_055086546.1">
    <property type="nucleotide sequence ID" value="NZ_CP059343.1"/>
</dbReference>
<reference evidence="2" key="2">
    <citation type="submission" date="2020-07" db="EMBL/GenBank/DDBJ databases">
        <title>Genome of starter culture bacteria Kocuria salsicia reveals its technological properties and safety for usage in meat industry.</title>
        <authorList>
            <person name="Michael M."/>
            <person name="Konstantin K."/>
            <person name="Evgenii K."/>
            <person name="Galina S."/>
            <person name="Oksana K."/>
            <person name="Andrei L."/>
        </authorList>
    </citation>
    <scope>NUCLEOTIDE SEQUENCE [LARGE SCALE GENOMIC DNA]</scope>
    <source>
        <strain evidence="2">80</strain>
    </source>
</reference>
<name>A0A7D7PT84_KOCVA</name>
<accession>A0A7D7PT84</accession>
<evidence type="ECO:0000256" key="1">
    <source>
        <dbReference type="SAM" id="Phobius"/>
    </source>
</evidence>
<keyword evidence="1" id="KW-0812">Transmembrane</keyword>
<dbReference type="Proteomes" id="UP000216825">
    <property type="component" value="Chromosome"/>
</dbReference>